<organism evidence="2 3">
    <name type="scientific">Scytonema hofmannii PCC 7110</name>
    <dbReference type="NCBI Taxonomy" id="128403"/>
    <lineage>
        <taxon>Bacteria</taxon>
        <taxon>Bacillati</taxon>
        <taxon>Cyanobacteriota</taxon>
        <taxon>Cyanophyceae</taxon>
        <taxon>Nostocales</taxon>
        <taxon>Scytonemataceae</taxon>
        <taxon>Scytonema</taxon>
    </lineage>
</organism>
<feature type="domain" description="Nif11" evidence="1">
    <location>
        <begin position="1"/>
        <end position="47"/>
    </location>
</feature>
<dbReference type="STRING" id="128403.WA1_23735"/>
<dbReference type="OrthoDB" id="468284at2"/>
<gene>
    <name evidence="2" type="ORF">WA1_23735</name>
</gene>
<name>A0A139X7I0_9CYAN</name>
<dbReference type="EMBL" id="ANNX02000026">
    <property type="protein sequence ID" value="KYC40659.1"/>
    <property type="molecule type" value="Genomic_DNA"/>
</dbReference>
<dbReference type="Pfam" id="PF07862">
    <property type="entry name" value="Nif11"/>
    <property type="match status" value="1"/>
</dbReference>
<evidence type="ECO:0000313" key="2">
    <source>
        <dbReference type="EMBL" id="KYC40659.1"/>
    </source>
</evidence>
<dbReference type="InterPro" id="IPR022516">
    <property type="entry name" value="CHP03798_Ocin"/>
</dbReference>
<sequence>MSIESANAFYQRITTDEAFRTQLQNTASEGRTAIIQAAGYDFTPEEWEAATADILEASEANTELNDAQLEAIAGGILPVAAYGVILPPNLRWPKPKL</sequence>
<proteinExistence type="predicted"/>
<dbReference type="NCBIfam" id="TIGR03798">
    <property type="entry name" value="leader_Nif11"/>
    <property type="match status" value="1"/>
</dbReference>
<dbReference type="InterPro" id="IPR012903">
    <property type="entry name" value="Nif11"/>
</dbReference>
<dbReference type="AlphaFoldDB" id="A0A139X7I0"/>
<keyword evidence="3" id="KW-1185">Reference proteome</keyword>
<evidence type="ECO:0000259" key="1">
    <source>
        <dbReference type="Pfam" id="PF07862"/>
    </source>
</evidence>
<accession>A0A139X7I0</accession>
<evidence type="ECO:0000313" key="3">
    <source>
        <dbReference type="Proteomes" id="UP000076925"/>
    </source>
</evidence>
<comment type="caution">
    <text evidence="2">The sequence shown here is derived from an EMBL/GenBank/DDBJ whole genome shotgun (WGS) entry which is preliminary data.</text>
</comment>
<reference evidence="2 3" key="1">
    <citation type="journal article" date="2013" name="Genome Biol. Evol.">
        <title>Genomes of Stigonematalean cyanobacteria (subsection V) and the evolution of oxygenic photosynthesis from prokaryotes to plastids.</title>
        <authorList>
            <person name="Dagan T."/>
            <person name="Roettger M."/>
            <person name="Stucken K."/>
            <person name="Landan G."/>
            <person name="Koch R."/>
            <person name="Major P."/>
            <person name="Gould S.B."/>
            <person name="Goremykin V.V."/>
            <person name="Rippka R."/>
            <person name="Tandeau de Marsac N."/>
            <person name="Gugger M."/>
            <person name="Lockhart P.J."/>
            <person name="Allen J.F."/>
            <person name="Brune I."/>
            <person name="Maus I."/>
            <person name="Puhler A."/>
            <person name="Martin W.F."/>
        </authorList>
    </citation>
    <scope>NUCLEOTIDE SEQUENCE [LARGE SCALE GENOMIC DNA]</scope>
    <source>
        <strain evidence="2 3">PCC 7110</strain>
    </source>
</reference>
<dbReference type="Proteomes" id="UP000076925">
    <property type="component" value="Unassembled WGS sequence"/>
</dbReference>
<dbReference type="RefSeq" id="WP_017740071.1">
    <property type="nucleotide sequence ID" value="NZ_KQ976354.1"/>
</dbReference>
<protein>
    <submittedName>
        <fullName evidence="2">Nif11-like leader peptide family natural product</fullName>
    </submittedName>
</protein>